<dbReference type="Proteomes" id="UP000798662">
    <property type="component" value="Chromosome 3"/>
</dbReference>
<evidence type="ECO:0000313" key="2">
    <source>
        <dbReference type="Proteomes" id="UP000798662"/>
    </source>
</evidence>
<comment type="caution">
    <text evidence="1">The sequence shown here is derived from an EMBL/GenBank/DDBJ whole genome shotgun (WGS) entry which is preliminary data.</text>
</comment>
<proteinExistence type="predicted"/>
<gene>
    <name evidence="1" type="ORF">I4F81_010993</name>
</gene>
<name>A0ACC3CE96_PYRYE</name>
<organism evidence="1 2">
    <name type="scientific">Pyropia yezoensis</name>
    <name type="common">Susabi-nori</name>
    <name type="synonym">Porphyra yezoensis</name>
    <dbReference type="NCBI Taxonomy" id="2788"/>
    <lineage>
        <taxon>Eukaryota</taxon>
        <taxon>Rhodophyta</taxon>
        <taxon>Bangiophyceae</taxon>
        <taxon>Bangiales</taxon>
        <taxon>Bangiaceae</taxon>
        <taxon>Pyropia</taxon>
    </lineage>
</organism>
<reference evidence="1" key="1">
    <citation type="submission" date="2019-11" db="EMBL/GenBank/DDBJ databases">
        <title>Nori genome reveals adaptations in red seaweeds to the harsh intertidal environment.</title>
        <authorList>
            <person name="Wang D."/>
            <person name="Mao Y."/>
        </authorList>
    </citation>
    <scope>NUCLEOTIDE SEQUENCE</scope>
    <source>
        <tissue evidence="1">Gametophyte</tissue>
    </source>
</reference>
<accession>A0ACC3CE96</accession>
<dbReference type="EMBL" id="CM020620">
    <property type="protein sequence ID" value="KAK1868507.1"/>
    <property type="molecule type" value="Genomic_DNA"/>
</dbReference>
<protein>
    <submittedName>
        <fullName evidence="1">Uncharacterized protein</fullName>
    </submittedName>
</protein>
<evidence type="ECO:0000313" key="1">
    <source>
        <dbReference type="EMBL" id="KAK1868507.1"/>
    </source>
</evidence>
<keyword evidence="2" id="KW-1185">Reference proteome</keyword>
<sequence length="215" mass="23998">MCTSPWLERLKNKRERIKTWHPLSRPHPTVTCPSWLVNKNVPLTTTTTPPPLPPDSRASTTVNPLRWPLSTASEAVEHAATQRAPRRCFIDGARGGGAQRQPRRRRRQWRRRRQPRRGGPGERRRGACITDGSVRGGGGLGDREGGRELRHLRAQRGRLGVLVQRHRRRDRCSRGGGDGHRRHFREGRHAGREEGGGGTVGGGGGGKGRWWGWGG</sequence>